<dbReference type="Proteomes" id="UP000037685">
    <property type="component" value="Unassembled WGS sequence"/>
</dbReference>
<accession>A0A0N0BM53</accession>
<dbReference type="GO" id="GO:0009279">
    <property type="term" value="C:cell outer membrane"/>
    <property type="evidence" value="ECO:0007669"/>
    <property type="project" value="UniProtKB-SubCell"/>
</dbReference>
<keyword evidence="4" id="KW-0998">Cell outer membrane</keyword>
<dbReference type="NCBIfam" id="TIGR02532">
    <property type="entry name" value="IV_pilin_GFxxxE"/>
    <property type="match status" value="1"/>
</dbReference>
<keyword evidence="3" id="KW-0574">Periplasm</keyword>
<dbReference type="AlphaFoldDB" id="A0A0N0BM53"/>
<comment type="caution">
    <text evidence="5">The sequence shown here is derived from an EMBL/GenBank/DDBJ whole genome shotgun (WGS) entry which is preliminary data.</text>
</comment>
<organism evidence="5 6">
    <name type="scientific">Thermus aquaticus</name>
    <dbReference type="NCBI Taxonomy" id="271"/>
    <lineage>
        <taxon>Bacteria</taxon>
        <taxon>Thermotogati</taxon>
        <taxon>Deinococcota</taxon>
        <taxon>Deinococci</taxon>
        <taxon>Thermales</taxon>
        <taxon>Thermaceae</taxon>
        <taxon>Thermus</taxon>
    </lineage>
</organism>
<dbReference type="PROSITE" id="PS00409">
    <property type="entry name" value="PROKAR_NTER_METHYL"/>
    <property type="match status" value="1"/>
</dbReference>
<gene>
    <name evidence="5" type="ORF">BVI061214_01563</name>
</gene>
<evidence type="ECO:0000313" key="6">
    <source>
        <dbReference type="Proteomes" id="UP000037685"/>
    </source>
</evidence>
<evidence type="ECO:0008006" key="7">
    <source>
        <dbReference type="Google" id="ProtNLM"/>
    </source>
</evidence>
<dbReference type="PATRIC" id="fig|271.14.peg.1638"/>
<evidence type="ECO:0000313" key="5">
    <source>
        <dbReference type="EMBL" id="KOX90373.1"/>
    </source>
</evidence>
<reference evidence="5 6" key="1">
    <citation type="submission" date="2015-07" db="EMBL/GenBank/DDBJ databases">
        <authorList>
            <person name="Noorani M."/>
        </authorList>
    </citation>
    <scope>NUCLEOTIDE SEQUENCE [LARGE SCALE GENOMIC DNA]</scope>
    <source>
        <strain evidence="6">ATCC 25104 / DSM 625 / JCM 10724 / NBRC 103206 / NCIMB 11243 / YT-1</strain>
    </source>
</reference>
<dbReference type="EMBL" id="LHCI01000106">
    <property type="protein sequence ID" value="KOX90373.1"/>
    <property type="molecule type" value="Genomic_DNA"/>
</dbReference>
<evidence type="ECO:0000256" key="4">
    <source>
        <dbReference type="ARBA" id="ARBA00023237"/>
    </source>
</evidence>
<evidence type="ECO:0000256" key="3">
    <source>
        <dbReference type="ARBA" id="ARBA00022764"/>
    </source>
</evidence>
<name>A0A0N0BM53_THEAQ</name>
<dbReference type="Pfam" id="PF07963">
    <property type="entry name" value="N_methyl"/>
    <property type="match status" value="1"/>
</dbReference>
<dbReference type="InterPro" id="IPR045584">
    <property type="entry name" value="Pilin-like"/>
</dbReference>
<dbReference type="RefSeq" id="WP_082333136.1">
    <property type="nucleotide sequence ID" value="NZ_LHCI01000106.1"/>
</dbReference>
<proteinExistence type="predicted"/>
<comment type="subcellular location">
    <subcellularLocation>
        <location evidence="1">Cell outer membrane</location>
        <topology evidence="1">Single-pass membrane protein</topology>
    </subcellularLocation>
    <subcellularLocation>
        <location evidence="2">Periplasm</location>
    </subcellularLocation>
</comment>
<dbReference type="SUPFAM" id="SSF54523">
    <property type="entry name" value="Pili subunits"/>
    <property type="match status" value="1"/>
</dbReference>
<sequence>MIPKGLTLVELVVVLAVLAVASGIMALNVRPFYNPLQDALSRTEGFVKQVRSKAMATTSAYRITLEGNRLKAAYASTCRSTSFTEDLALQVEIPPEVAVTFTPQGGVPCFNSRGLMVLLNASSHSGDPYYRFTDRQGRQATLRLFLGGGVVRQ</sequence>
<dbReference type="InterPro" id="IPR012902">
    <property type="entry name" value="N_methyl_site"/>
</dbReference>
<evidence type="ECO:0000256" key="2">
    <source>
        <dbReference type="ARBA" id="ARBA00004418"/>
    </source>
</evidence>
<protein>
    <recommendedName>
        <fullName evidence="7">Prepilin-type N-terminal cleavage/methylation domain-containing protein</fullName>
    </recommendedName>
</protein>
<evidence type="ECO:0000256" key="1">
    <source>
        <dbReference type="ARBA" id="ARBA00004203"/>
    </source>
</evidence>
<dbReference type="GO" id="GO:0042597">
    <property type="term" value="C:periplasmic space"/>
    <property type="evidence" value="ECO:0007669"/>
    <property type="project" value="UniProtKB-SubCell"/>
</dbReference>
<keyword evidence="4" id="KW-0472">Membrane</keyword>